<sequence length="80" mass="9973">MVNNNFIMDEIFFVNCIRKQRITRNEKRQNHNIDLLSKMEYCLTVNDHRKAINRLEEFFYKRREMENDFILSHVEFIRFG</sequence>
<dbReference type="AlphaFoldDB" id="A0A1V6LZB0"/>
<evidence type="ECO:0000313" key="2">
    <source>
        <dbReference type="Proteomes" id="UP000242219"/>
    </source>
</evidence>
<accession>A0A1V6LZB0</accession>
<dbReference type="Proteomes" id="UP000242219">
    <property type="component" value="Unassembled WGS sequence"/>
</dbReference>
<comment type="caution">
    <text evidence="1">The sequence shown here is derived from an EMBL/GenBank/DDBJ whole genome shotgun (WGS) entry which is preliminary data.</text>
</comment>
<reference evidence="1 2" key="1">
    <citation type="journal article" date="2016" name="Genome Announc.">
        <title>Draft Genome Sequence of the Anaerobic Ammonium-Oxidizing Bacterium 'Candidatus Brocadia sp. 40'.</title>
        <authorList>
            <person name="Ali M."/>
            <person name="Haroon M.F."/>
            <person name="Narita Y."/>
            <person name="Zhang L."/>
            <person name="Rangel Shaw D."/>
            <person name="Okabe S."/>
            <person name="Saikaly P.E."/>
        </authorList>
    </citation>
    <scope>NUCLEOTIDE SEQUENCE [LARGE SCALE GENOMIC DNA]</scope>
    <source>
        <strain evidence="1 2">40</strain>
    </source>
</reference>
<proteinExistence type="predicted"/>
<organism evidence="1 2">
    <name type="scientific">Candidatus Brocadia sapporoensis</name>
    <dbReference type="NCBI Taxonomy" id="392547"/>
    <lineage>
        <taxon>Bacteria</taxon>
        <taxon>Pseudomonadati</taxon>
        <taxon>Planctomycetota</taxon>
        <taxon>Candidatus Brocadiia</taxon>
        <taxon>Candidatus Brocadiales</taxon>
        <taxon>Candidatus Brocadiaceae</taxon>
        <taxon>Candidatus Brocadia</taxon>
    </lineage>
</organism>
<gene>
    <name evidence="1" type="ORF">BIY37_08280</name>
</gene>
<keyword evidence="2" id="KW-1185">Reference proteome</keyword>
<name>A0A1V6LZB0_9BACT</name>
<protein>
    <submittedName>
        <fullName evidence="1">Uncharacterized protein</fullName>
    </submittedName>
</protein>
<dbReference type="EMBL" id="MJUW02000086">
    <property type="protein sequence ID" value="OQD45514.1"/>
    <property type="molecule type" value="Genomic_DNA"/>
</dbReference>
<evidence type="ECO:0000313" key="1">
    <source>
        <dbReference type="EMBL" id="OQD45514.1"/>
    </source>
</evidence>